<dbReference type="EMBL" id="BKCM01000006">
    <property type="protein sequence ID" value="GER00806.1"/>
    <property type="molecule type" value="Genomic_DNA"/>
</dbReference>
<dbReference type="AlphaFoldDB" id="A0A5A7N177"/>
<dbReference type="InterPro" id="IPR025272">
    <property type="entry name" value="SocA_Panacea"/>
</dbReference>
<keyword evidence="3" id="KW-1185">Reference proteome</keyword>
<dbReference type="Pfam" id="PF13274">
    <property type="entry name" value="SocA_Panacea"/>
    <property type="match status" value="1"/>
</dbReference>
<protein>
    <recommendedName>
        <fullName evidence="1">Antitoxin SocA-like Panacea domain-containing protein</fullName>
    </recommendedName>
</protein>
<evidence type="ECO:0000313" key="2">
    <source>
        <dbReference type="EMBL" id="GER00806.1"/>
    </source>
</evidence>
<proteinExistence type="predicted"/>
<evidence type="ECO:0000313" key="3">
    <source>
        <dbReference type="Proteomes" id="UP000325187"/>
    </source>
</evidence>
<dbReference type="RefSeq" id="WP_150002215.1">
    <property type="nucleotide sequence ID" value="NZ_BKCM01000006.1"/>
</dbReference>
<gene>
    <name evidence="2" type="ORF">JCM17845_14290</name>
</gene>
<accession>A0A5A7N177</accession>
<organism evidence="2 3">
    <name type="scientific">Iodidimonas gelatinilytica</name>
    <dbReference type="NCBI Taxonomy" id="1236966"/>
    <lineage>
        <taxon>Bacteria</taxon>
        <taxon>Pseudomonadati</taxon>
        <taxon>Pseudomonadota</taxon>
        <taxon>Alphaproteobacteria</taxon>
        <taxon>Iodidimonadales</taxon>
        <taxon>Iodidimonadaceae</taxon>
        <taxon>Iodidimonas</taxon>
    </lineage>
</organism>
<comment type="caution">
    <text evidence="2">The sequence shown here is derived from an EMBL/GenBank/DDBJ whole genome shotgun (WGS) entry which is preliminary data.</text>
</comment>
<dbReference type="Proteomes" id="UP000325187">
    <property type="component" value="Unassembled WGS sequence"/>
</dbReference>
<reference evidence="2 3" key="1">
    <citation type="submission" date="2019-09" db="EMBL/GenBank/DDBJ databases">
        <title>NBRP : Genome information of microbial organism related human and environment.</title>
        <authorList>
            <person name="Hattori M."/>
            <person name="Oshima K."/>
            <person name="Inaba H."/>
            <person name="Suda W."/>
            <person name="Sakamoto M."/>
            <person name="Iino T."/>
            <person name="Kitahara M."/>
            <person name="Oshida Y."/>
            <person name="Iida T."/>
            <person name="Kudo T."/>
            <person name="Itoh T."/>
            <person name="Ohkuma M."/>
        </authorList>
    </citation>
    <scope>NUCLEOTIDE SEQUENCE [LARGE SCALE GENOMIC DNA]</scope>
    <source>
        <strain evidence="2 3">Mie-1</strain>
    </source>
</reference>
<name>A0A5A7N177_9PROT</name>
<sequence>MANSISVANYLLTLAEESDATLTPMQVLKLVYIAHGWNLGLYGKPLIKEEIQAWQYGPVIPRLYKLIKKFRSNPVQGPLSGVQEHDLKDKEKDLIKQVFKIYGKKTGPALSRLTHQAGSPWALTYSEGEFGMLISNDIIEDHYSRLAQRK</sequence>
<evidence type="ECO:0000259" key="1">
    <source>
        <dbReference type="Pfam" id="PF13274"/>
    </source>
</evidence>
<feature type="domain" description="Antitoxin SocA-like Panacea" evidence="1">
    <location>
        <begin position="28"/>
        <end position="121"/>
    </location>
</feature>